<name>A0A1I5V8C1_9FIRM</name>
<evidence type="ECO:0000313" key="2">
    <source>
        <dbReference type="EMBL" id="SFQ03749.1"/>
    </source>
</evidence>
<dbReference type="CDD" id="cd24007">
    <property type="entry name" value="ASKHA_NBD_eukNAGK-like"/>
    <property type="match status" value="1"/>
</dbReference>
<dbReference type="AlphaFoldDB" id="A0A1I5V8C1"/>
<dbReference type="PANTHER" id="PTHR43190">
    <property type="entry name" value="N-ACETYL-D-GLUCOSAMINE KINASE"/>
    <property type="match status" value="1"/>
</dbReference>
<feature type="domain" description="ATPase BadF/BadG/BcrA/BcrD type" evidence="1">
    <location>
        <begin position="6"/>
        <end position="290"/>
    </location>
</feature>
<keyword evidence="3" id="KW-1185">Reference proteome</keyword>
<dbReference type="RefSeq" id="WP_074888554.1">
    <property type="nucleotide sequence ID" value="NZ_FOXO01000016.1"/>
</dbReference>
<dbReference type="InterPro" id="IPR002731">
    <property type="entry name" value="ATPase_BadF"/>
</dbReference>
<reference evidence="3" key="1">
    <citation type="submission" date="2016-10" db="EMBL/GenBank/DDBJ databases">
        <authorList>
            <person name="Varghese N."/>
            <person name="Submissions S."/>
        </authorList>
    </citation>
    <scope>NUCLEOTIDE SEQUENCE [LARGE SCALE GENOMIC DNA]</scope>
    <source>
        <strain evidence="3">P18</strain>
    </source>
</reference>
<proteinExistence type="predicted"/>
<gene>
    <name evidence="2" type="ORF">SAMN04487928_11619</name>
</gene>
<dbReference type="Proteomes" id="UP000182624">
    <property type="component" value="Unassembled WGS sequence"/>
</dbReference>
<dbReference type="EMBL" id="FOXO01000016">
    <property type="protein sequence ID" value="SFQ03749.1"/>
    <property type="molecule type" value="Genomic_DNA"/>
</dbReference>
<accession>A0A1I5V8C1</accession>
<sequence>MGFYAGIDGGGTGSRFVCADENGKEIYSGNGPALNGNGLSYEAFEENIRSILRSISEKAGSPRDCIGLAIGSAGISNAKVINGYEKAMSEIGFRNYKIYGDHETAFSAAFPEQHGILLISGTGSLCFGKRPDGMSARAGGYGHLIDDKGSAYDISIRILEAVVRAEDGRGESTVFRELVFDKLGIKDVRELIGYVYSKDTSKGDIAALAPLLSEGIKRGDPVAVAIEDVVVDELYSLISAVKKRLGFGYEVALWGSVLQKNDHIREKLEKRAGLIMFLPQEDASVGALRLAMKEV</sequence>
<protein>
    <submittedName>
        <fullName evidence="2">BadF-type ATPase</fullName>
    </submittedName>
</protein>
<dbReference type="Gene3D" id="3.30.420.40">
    <property type="match status" value="2"/>
</dbReference>
<dbReference type="InterPro" id="IPR052519">
    <property type="entry name" value="Euk-type_GlcNAc_Kinase"/>
</dbReference>
<dbReference type="PANTHER" id="PTHR43190:SF3">
    <property type="entry name" value="N-ACETYL-D-GLUCOSAMINE KINASE"/>
    <property type="match status" value="1"/>
</dbReference>
<organism evidence="2 3">
    <name type="scientific">Butyrivibrio proteoclasticus</name>
    <dbReference type="NCBI Taxonomy" id="43305"/>
    <lineage>
        <taxon>Bacteria</taxon>
        <taxon>Bacillati</taxon>
        <taxon>Bacillota</taxon>
        <taxon>Clostridia</taxon>
        <taxon>Lachnospirales</taxon>
        <taxon>Lachnospiraceae</taxon>
        <taxon>Butyrivibrio</taxon>
    </lineage>
</organism>
<dbReference type="InterPro" id="IPR043129">
    <property type="entry name" value="ATPase_NBD"/>
</dbReference>
<dbReference type="SUPFAM" id="SSF53067">
    <property type="entry name" value="Actin-like ATPase domain"/>
    <property type="match status" value="2"/>
</dbReference>
<dbReference type="Pfam" id="PF01869">
    <property type="entry name" value="BcrAD_BadFG"/>
    <property type="match status" value="1"/>
</dbReference>
<evidence type="ECO:0000313" key="3">
    <source>
        <dbReference type="Proteomes" id="UP000182624"/>
    </source>
</evidence>
<evidence type="ECO:0000259" key="1">
    <source>
        <dbReference type="Pfam" id="PF01869"/>
    </source>
</evidence>
<dbReference type="OrthoDB" id="9772633at2"/>